<dbReference type="InterPro" id="IPR029032">
    <property type="entry name" value="AhpD-like"/>
</dbReference>
<name>A0AAP4F9U5_9CORY</name>
<proteinExistence type="predicted"/>
<dbReference type="InterPro" id="IPR023923">
    <property type="entry name" value="AhpD_Avi7169"/>
</dbReference>
<dbReference type="NCBIfam" id="TIGR04030">
    <property type="entry name" value="perox_Avi_7169"/>
    <property type="match status" value="1"/>
</dbReference>
<dbReference type="NCBIfam" id="TIGR01926">
    <property type="entry name" value="peroxid_rel"/>
    <property type="match status" value="1"/>
</dbReference>
<evidence type="ECO:0000259" key="1">
    <source>
        <dbReference type="Pfam" id="PF02627"/>
    </source>
</evidence>
<gene>
    <name evidence="2" type="ORF">QPX42_09190</name>
</gene>
<feature type="domain" description="Carboxymuconolactone decarboxylase-like" evidence="1">
    <location>
        <begin position="280"/>
        <end position="359"/>
    </location>
</feature>
<dbReference type="InterPro" id="IPR023982">
    <property type="entry name" value="CHP04029_CMD-like"/>
</dbReference>
<dbReference type="NCBIfam" id="TIGR04029">
    <property type="entry name" value="CMD_Avi_7170"/>
    <property type="match status" value="1"/>
</dbReference>
<dbReference type="NCBIfam" id="TIGR00778">
    <property type="entry name" value="ahpD_dom"/>
    <property type="match status" value="1"/>
</dbReference>
<dbReference type="PANTHER" id="PTHR35446:SF2">
    <property type="entry name" value="CARBOXYMUCONOLACTONE DECARBOXYLASE-LIKE DOMAIN-CONTAINING PROTEIN"/>
    <property type="match status" value="1"/>
</dbReference>
<protein>
    <submittedName>
        <fullName evidence="2">Alkylhydroperoxidase domain protein</fullName>
    </submittedName>
</protein>
<dbReference type="SUPFAM" id="SSF69118">
    <property type="entry name" value="AhpD-like"/>
    <property type="match status" value="2"/>
</dbReference>
<comment type="caution">
    <text evidence="2">The sequence shown here is derived from an EMBL/GenBank/DDBJ whole genome shotgun (WGS) entry which is preliminary data.</text>
</comment>
<dbReference type="EMBL" id="JASNVH010000015">
    <property type="protein sequence ID" value="MDK4307710.1"/>
    <property type="molecule type" value="Genomic_DNA"/>
</dbReference>
<dbReference type="Gene3D" id="1.20.1290.10">
    <property type="entry name" value="AhpD-like"/>
    <property type="match status" value="2"/>
</dbReference>
<dbReference type="InterPro" id="IPR004675">
    <property type="entry name" value="AhpD_core"/>
</dbReference>
<dbReference type="PANTHER" id="PTHR35446">
    <property type="entry name" value="SI:CH211-175M2.5"/>
    <property type="match status" value="1"/>
</dbReference>
<dbReference type="Pfam" id="PF02627">
    <property type="entry name" value="CMD"/>
    <property type="match status" value="1"/>
</dbReference>
<dbReference type="AlphaFoldDB" id="A0AAP4F9U5"/>
<dbReference type="GO" id="GO:0051920">
    <property type="term" value="F:peroxiredoxin activity"/>
    <property type="evidence" value="ECO:0007669"/>
    <property type="project" value="InterPro"/>
</dbReference>
<sequence length="422" mass="45376">MADIINNLAAATPEIEELRNARPDALHNAQASFSALLEPEDPGNFSYAERYAVAAFTATLFGEEKAADFYSDLLADEADEELIAAVRAASVRGASTGPYHDGGFVVFGGTADTGDVAAGDVTAGDGDAEGGEAALGARLAAAFSWAHLVAFHPKDASPQALGNLDAAGWSATEIVSLSQLVAFLAFQVRVVHGLRVMAGQNPHTPTVDRAPGTKNTGWETTSNILVHDSVAPSHFVNHPLGWLPWIAPLEKEELNDEHIDALIKPERAGIAYFRLLARDPDALKARTLTDLDIFYNTEGGLSRADRELAATVVSRYNGCEYCATVHQARCIDEGGEPAAVQRLLDEGIAAELGSKKWDLIRQTAVALTSTPFAFDAAQCAELREFGFDEQSILDLIYSSAFFNWANRLMLTLGRAEVPKRYR</sequence>
<evidence type="ECO:0000313" key="2">
    <source>
        <dbReference type="EMBL" id="MDK4307710.1"/>
    </source>
</evidence>
<dbReference type="RefSeq" id="WP_284589213.1">
    <property type="nucleotide sequence ID" value="NZ_JASNUC010000014.1"/>
</dbReference>
<reference evidence="2" key="1">
    <citation type="submission" date="2023-05" db="EMBL/GenBank/DDBJ databases">
        <title>Metabolic capabilities are highly conserved among human nasal-associated Corynebacterium species in pangenomic analyses.</title>
        <authorList>
            <person name="Tran T.H."/>
            <person name="Roberts A.Q."/>
            <person name="Escapa I.F."/>
            <person name="Gao W."/>
            <person name="Conlan S."/>
            <person name="Kong H."/>
            <person name="Segre J.A."/>
            <person name="Kelly M.S."/>
            <person name="Lemon K.P."/>
        </authorList>
    </citation>
    <scope>NUCLEOTIDE SEQUENCE</scope>
    <source>
        <strain evidence="2">KPL2773</strain>
    </source>
</reference>
<dbReference type="Proteomes" id="UP001224412">
    <property type="component" value="Unassembled WGS sequence"/>
</dbReference>
<dbReference type="InterPro" id="IPR003779">
    <property type="entry name" value="CMD-like"/>
</dbReference>
<accession>A0AAP4F9U5</accession>
<dbReference type="InterPro" id="IPR010195">
    <property type="entry name" value="Uncharacterised_peroxidase-rel"/>
</dbReference>
<organism evidence="2 3">
    <name type="scientific">Corynebacterium pseudodiphtheriticum</name>
    <dbReference type="NCBI Taxonomy" id="37637"/>
    <lineage>
        <taxon>Bacteria</taxon>
        <taxon>Bacillati</taxon>
        <taxon>Actinomycetota</taxon>
        <taxon>Actinomycetes</taxon>
        <taxon>Mycobacteriales</taxon>
        <taxon>Corynebacteriaceae</taxon>
        <taxon>Corynebacterium</taxon>
    </lineage>
</organism>
<evidence type="ECO:0000313" key="3">
    <source>
        <dbReference type="Proteomes" id="UP001224412"/>
    </source>
</evidence>